<dbReference type="CDD" id="cd00077">
    <property type="entry name" value="HDc"/>
    <property type="match status" value="1"/>
</dbReference>
<protein>
    <submittedName>
        <fullName evidence="3">HD domain-containing protein</fullName>
    </submittedName>
</protein>
<dbReference type="PANTHER" id="PTHR47545:SF2">
    <property type="entry name" value="CC-ADDING TRNA NUCLEOTIDYLTRANSFERASE"/>
    <property type="match status" value="1"/>
</dbReference>
<evidence type="ECO:0000313" key="4">
    <source>
        <dbReference type="Proteomes" id="UP001060164"/>
    </source>
</evidence>
<keyword evidence="1" id="KW-0547">Nucleotide-binding</keyword>
<dbReference type="Proteomes" id="UP001060164">
    <property type="component" value="Chromosome"/>
</dbReference>
<accession>A0ABY5VJF2</accession>
<dbReference type="Pfam" id="PF01966">
    <property type="entry name" value="HD"/>
    <property type="match status" value="1"/>
</dbReference>
<reference evidence="3" key="1">
    <citation type="journal article" date="2022" name="Cell">
        <title>Design, construction, and in vivo augmentation of a complex gut microbiome.</title>
        <authorList>
            <person name="Cheng A.G."/>
            <person name="Ho P.Y."/>
            <person name="Aranda-Diaz A."/>
            <person name="Jain S."/>
            <person name="Yu F.B."/>
            <person name="Meng X."/>
            <person name="Wang M."/>
            <person name="Iakiviak M."/>
            <person name="Nagashima K."/>
            <person name="Zhao A."/>
            <person name="Murugkar P."/>
            <person name="Patil A."/>
            <person name="Atabakhsh K."/>
            <person name="Weakley A."/>
            <person name="Yan J."/>
            <person name="Brumbaugh A.R."/>
            <person name="Higginbottom S."/>
            <person name="Dimas A."/>
            <person name="Shiver A.L."/>
            <person name="Deutschbauer A."/>
            <person name="Neff N."/>
            <person name="Sonnenburg J.L."/>
            <person name="Huang K.C."/>
            <person name="Fischbach M.A."/>
        </authorList>
    </citation>
    <scope>NUCLEOTIDE SEQUENCE</scope>
    <source>
        <strain evidence="3">DSM 19829</strain>
    </source>
</reference>
<dbReference type="Gene3D" id="1.10.3090.10">
    <property type="entry name" value="cca-adding enzyme, domain 2"/>
    <property type="match status" value="1"/>
</dbReference>
<proteinExistence type="predicted"/>
<name>A0ABY5VJF2_9FIRM</name>
<dbReference type="PANTHER" id="PTHR47545">
    <property type="entry name" value="MULTIFUNCTIONAL CCA PROTEIN"/>
    <property type="match status" value="1"/>
</dbReference>
<evidence type="ECO:0000256" key="1">
    <source>
        <dbReference type="ARBA" id="ARBA00022741"/>
    </source>
</evidence>
<dbReference type="InterPro" id="IPR003607">
    <property type="entry name" value="HD/PDEase_dom"/>
</dbReference>
<dbReference type="InterPro" id="IPR006675">
    <property type="entry name" value="HDIG_dom"/>
</dbReference>
<organism evidence="3 4">
    <name type="scientific">Ruminococcus gauvreauii</name>
    <dbReference type="NCBI Taxonomy" id="438033"/>
    <lineage>
        <taxon>Bacteria</taxon>
        <taxon>Bacillati</taxon>
        <taxon>Bacillota</taxon>
        <taxon>Clostridia</taxon>
        <taxon>Eubacteriales</taxon>
        <taxon>Oscillospiraceae</taxon>
        <taxon>Ruminococcus</taxon>
    </lineage>
</organism>
<dbReference type="EMBL" id="CP102290">
    <property type="protein sequence ID" value="UWP60361.1"/>
    <property type="molecule type" value="Genomic_DNA"/>
</dbReference>
<dbReference type="RefSeq" id="WP_028529681.1">
    <property type="nucleotide sequence ID" value="NZ_CABLBR010000030.1"/>
</dbReference>
<dbReference type="NCBIfam" id="TIGR00277">
    <property type="entry name" value="HDIG"/>
    <property type="match status" value="1"/>
</dbReference>
<feature type="domain" description="HD" evidence="2">
    <location>
        <begin position="64"/>
        <end position="148"/>
    </location>
</feature>
<evidence type="ECO:0000313" key="3">
    <source>
        <dbReference type="EMBL" id="UWP60361.1"/>
    </source>
</evidence>
<dbReference type="InterPro" id="IPR050124">
    <property type="entry name" value="tRNA_CCA-adding_enzyme"/>
</dbReference>
<dbReference type="SUPFAM" id="SSF109604">
    <property type="entry name" value="HD-domain/PDEase-like"/>
    <property type="match status" value="1"/>
</dbReference>
<keyword evidence="4" id="KW-1185">Reference proteome</keyword>
<sequence length="210" mass="24251">MSEMQESLYKLFFEIESHLFQDERPSVYLQKIYDDPRFRRYPFDMLHRLKNTGQSPKYHPEGNVWNHILLVVDEAARVKNHSKNPTAFMWAALLHDIGKAVTTKNKKGKITAHDHDKAGAKLTREFLSQFMEDRALIDEICGLVRYHMQILFVISGLKFADIEGMKCHTDVQEVALLGMCDRLGRLGSNPQKEKDHINLFLQACETASSD</sequence>
<evidence type="ECO:0000259" key="2">
    <source>
        <dbReference type="Pfam" id="PF01966"/>
    </source>
</evidence>
<gene>
    <name evidence="3" type="ORF">NQ502_04715</name>
</gene>
<dbReference type="InterPro" id="IPR006674">
    <property type="entry name" value="HD_domain"/>
</dbReference>